<sequence>MVLSGFQSPFEYRRLEPASYQTHLGHQPHVRNAFAVRAHQTNQRSLARTPHSIRAPVPGSNQVQSTTTPTFSFRALEKELHLDTIKSAADLGFQDDEVYSASTDLSTNELRAYQSEEETFTLKSIPLSPPPLSFCVQSK</sequence>
<feature type="compositionally biased region" description="Polar residues" evidence="1">
    <location>
        <begin position="59"/>
        <end position="69"/>
    </location>
</feature>
<protein>
    <submittedName>
        <fullName evidence="2">Uncharacterized protein</fullName>
    </submittedName>
</protein>
<evidence type="ECO:0000313" key="3">
    <source>
        <dbReference type="Proteomes" id="UP000230066"/>
    </source>
</evidence>
<evidence type="ECO:0000313" key="2">
    <source>
        <dbReference type="EMBL" id="THD26504.1"/>
    </source>
</evidence>
<comment type="caution">
    <text evidence="2">The sequence shown here is derived from an EMBL/GenBank/DDBJ whole genome shotgun (WGS) entry which is preliminary data.</text>
</comment>
<dbReference type="EMBL" id="JXXN02000720">
    <property type="protein sequence ID" value="THD26504.1"/>
    <property type="molecule type" value="Genomic_DNA"/>
</dbReference>
<proteinExistence type="predicted"/>
<name>A0A4E0RKS7_FASHE</name>
<feature type="region of interest" description="Disordered" evidence="1">
    <location>
        <begin position="40"/>
        <end position="69"/>
    </location>
</feature>
<dbReference type="Proteomes" id="UP000230066">
    <property type="component" value="Unassembled WGS sequence"/>
</dbReference>
<keyword evidence="3" id="KW-1185">Reference proteome</keyword>
<accession>A0A4E0RKS7</accession>
<organism evidence="2 3">
    <name type="scientific">Fasciola hepatica</name>
    <name type="common">Liver fluke</name>
    <dbReference type="NCBI Taxonomy" id="6192"/>
    <lineage>
        <taxon>Eukaryota</taxon>
        <taxon>Metazoa</taxon>
        <taxon>Spiralia</taxon>
        <taxon>Lophotrochozoa</taxon>
        <taxon>Platyhelminthes</taxon>
        <taxon>Trematoda</taxon>
        <taxon>Digenea</taxon>
        <taxon>Plagiorchiida</taxon>
        <taxon>Echinostomata</taxon>
        <taxon>Echinostomatoidea</taxon>
        <taxon>Fasciolidae</taxon>
        <taxon>Fasciola</taxon>
    </lineage>
</organism>
<evidence type="ECO:0000256" key="1">
    <source>
        <dbReference type="SAM" id="MobiDB-lite"/>
    </source>
</evidence>
<reference evidence="2" key="1">
    <citation type="submission" date="2019-03" db="EMBL/GenBank/DDBJ databases">
        <title>Improved annotation for the trematode Fasciola hepatica.</title>
        <authorList>
            <person name="Choi Y.-J."/>
            <person name="Martin J."/>
            <person name="Mitreva M."/>
        </authorList>
    </citation>
    <scope>NUCLEOTIDE SEQUENCE [LARGE SCALE GENOMIC DNA]</scope>
</reference>
<gene>
    <name evidence="2" type="ORF">D915_002576</name>
</gene>
<dbReference type="AlphaFoldDB" id="A0A4E0RKS7"/>